<accession>J3MS06</accession>
<dbReference type="EnsemblPlants" id="OB08G18850.1">
    <property type="protein sequence ID" value="OB08G18850.1"/>
    <property type="gene ID" value="OB08G18850"/>
</dbReference>
<dbReference type="Proteomes" id="UP000006038">
    <property type="component" value="Chromosome 8"/>
</dbReference>
<reference evidence="1" key="1">
    <citation type="journal article" date="2013" name="Nat. Commun.">
        <title>Whole-genome sequencing of Oryza brachyantha reveals mechanisms underlying Oryza genome evolution.</title>
        <authorList>
            <person name="Chen J."/>
            <person name="Huang Q."/>
            <person name="Gao D."/>
            <person name="Wang J."/>
            <person name="Lang Y."/>
            <person name="Liu T."/>
            <person name="Li B."/>
            <person name="Bai Z."/>
            <person name="Luis Goicoechea J."/>
            <person name="Liang C."/>
            <person name="Chen C."/>
            <person name="Zhang W."/>
            <person name="Sun S."/>
            <person name="Liao Y."/>
            <person name="Zhang X."/>
            <person name="Yang L."/>
            <person name="Song C."/>
            <person name="Wang M."/>
            <person name="Shi J."/>
            <person name="Liu G."/>
            <person name="Liu J."/>
            <person name="Zhou H."/>
            <person name="Zhou W."/>
            <person name="Yu Q."/>
            <person name="An N."/>
            <person name="Chen Y."/>
            <person name="Cai Q."/>
            <person name="Wang B."/>
            <person name="Liu B."/>
            <person name="Min J."/>
            <person name="Huang Y."/>
            <person name="Wu H."/>
            <person name="Li Z."/>
            <person name="Zhang Y."/>
            <person name="Yin Y."/>
            <person name="Song W."/>
            <person name="Jiang J."/>
            <person name="Jackson S.A."/>
            <person name="Wing R.A."/>
            <person name="Wang J."/>
            <person name="Chen M."/>
        </authorList>
    </citation>
    <scope>NUCLEOTIDE SEQUENCE [LARGE SCALE GENOMIC DNA]</scope>
    <source>
        <strain evidence="1">cv. IRGC 101232</strain>
    </source>
</reference>
<sequence length="152" mass="16603">MALTLSRSLGASSVAALQPSPSQVLLRSLECGTWPCSAFREFRSGTGNRNGRERHPENIWNVIRRCREHGDGSKKIQDQFVDIGRILVVLPLRGAVTAAARGKGAAAARGVRWEARRGSGKGKGRMVRVRCDAAITEKPIGEEEAADEQFEY</sequence>
<dbReference type="Gramene" id="OB08G18850.1">
    <property type="protein sequence ID" value="OB08G18850.1"/>
    <property type="gene ID" value="OB08G18850"/>
</dbReference>
<dbReference type="STRING" id="4533.J3MS06"/>
<keyword evidence="2" id="KW-1185">Reference proteome</keyword>
<protein>
    <submittedName>
        <fullName evidence="1">Uncharacterized protein</fullName>
    </submittedName>
</protein>
<evidence type="ECO:0000313" key="2">
    <source>
        <dbReference type="Proteomes" id="UP000006038"/>
    </source>
</evidence>
<organism evidence="1">
    <name type="scientific">Oryza brachyantha</name>
    <name type="common">malo sina</name>
    <dbReference type="NCBI Taxonomy" id="4533"/>
    <lineage>
        <taxon>Eukaryota</taxon>
        <taxon>Viridiplantae</taxon>
        <taxon>Streptophyta</taxon>
        <taxon>Embryophyta</taxon>
        <taxon>Tracheophyta</taxon>
        <taxon>Spermatophyta</taxon>
        <taxon>Magnoliopsida</taxon>
        <taxon>Liliopsida</taxon>
        <taxon>Poales</taxon>
        <taxon>Poaceae</taxon>
        <taxon>BOP clade</taxon>
        <taxon>Oryzoideae</taxon>
        <taxon>Oryzeae</taxon>
        <taxon>Oryzinae</taxon>
        <taxon>Oryza</taxon>
    </lineage>
</organism>
<evidence type="ECO:0000313" key="1">
    <source>
        <dbReference type="EnsemblPlants" id="OB08G18850.1"/>
    </source>
</evidence>
<reference evidence="1" key="2">
    <citation type="submission" date="2013-04" db="UniProtKB">
        <authorList>
            <consortium name="EnsemblPlants"/>
        </authorList>
    </citation>
    <scope>IDENTIFICATION</scope>
</reference>
<proteinExistence type="predicted"/>
<dbReference type="AlphaFoldDB" id="J3MS06"/>
<dbReference type="HOGENOM" id="CLU_1725129_0_0_1"/>
<name>J3MS06_ORYBR</name>